<reference evidence="1" key="1">
    <citation type="submission" date="2021-09" db="EMBL/GenBank/DDBJ databases">
        <authorList>
            <consortium name="AG Swart"/>
            <person name="Singh M."/>
            <person name="Singh A."/>
            <person name="Seah K."/>
            <person name="Emmerich C."/>
        </authorList>
    </citation>
    <scope>NUCLEOTIDE SEQUENCE</scope>
    <source>
        <strain evidence="1">ATCC30299</strain>
    </source>
</reference>
<name>A0AAU9JAL2_9CILI</name>
<dbReference type="EMBL" id="CAJZBQ010000033">
    <property type="protein sequence ID" value="CAG9323258.1"/>
    <property type="molecule type" value="Genomic_DNA"/>
</dbReference>
<evidence type="ECO:0000313" key="1">
    <source>
        <dbReference type="EMBL" id="CAG9323258.1"/>
    </source>
</evidence>
<organism evidence="1 2">
    <name type="scientific">Blepharisma stoltei</name>
    <dbReference type="NCBI Taxonomy" id="1481888"/>
    <lineage>
        <taxon>Eukaryota</taxon>
        <taxon>Sar</taxon>
        <taxon>Alveolata</taxon>
        <taxon>Ciliophora</taxon>
        <taxon>Postciliodesmatophora</taxon>
        <taxon>Heterotrichea</taxon>
        <taxon>Heterotrichida</taxon>
        <taxon>Blepharismidae</taxon>
        <taxon>Blepharisma</taxon>
    </lineage>
</organism>
<evidence type="ECO:0000313" key="2">
    <source>
        <dbReference type="Proteomes" id="UP001162131"/>
    </source>
</evidence>
<sequence length="215" mass="24507">MKSVLKSKYINTEVNLGGDNVLSPTTVTVRQFVQKTPLADQARYLKRHQIGDYNKLMWAKSLPVLKMSRNLTSSQIKIPLTTRTSSFKPQYKPKKTLSTPRVEIIQKISKKTHNIIRYANKPKKEKLVLPEKTKEVGNSSLHVIQFTLETPSILPEPILYHQEPPITLPHLTEQNPTSHCSTPSPIPPPVLPPKPFKKEFVVKPISNFEFVQEII</sequence>
<proteinExistence type="predicted"/>
<accession>A0AAU9JAL2</accession>
<comment type="caution">
    <text evidence="1">The sequence shown here is derived from an EMBL/GenBank/DDBJ whole genome shotgun (WGS) entry which is preliminary data.</text>
</comment>
<gene>
    <name evidence="1" type="ORF">BSTOLATCC_MIC33159</name>
</gene>
<keyword evidence="2" id="KW-1185">Reference proteome</keyword>
<dbReference type="AlphaFoldDB" id="A0AAU9JAL2"/>
<dbReference type="Proteomes" id="UP001162131">
    <property type="component" value="Unassembled WGS sequence"/>
</dbReference>
<protein>
    <submittedName>
        <fullName evidence="1">Uncharacterized protein</fullName>
    </submittedName>
</protein>